<name>A0A3B1CUW0_9ZZZZ</name>
<dbReference type="AlphaFoldDB" id="A0A3B1CUW0"/>
<gene>
    <name evidence="2" type="ORF">MNBD_NITROSPINAE01-783</name>
</gene>
<sequence>MKRNEHETKFKDLSNAIVNALINDETVMAQLEQLRDRHIIEPGALLGMALKVTELLEISGVTISDDEKKALSDSDKPQKTKAKSQDTPKKLSSAEARETIDGRDLSANEVQFQEWVSEKFDAEEWLKKTGLIW</sequence>
<reference evidence="2" key="1">
    <citation type="submission" date="2018-06" db="EMBL/GenBank/DDBJ databases">
        <authorList>
            <person name="Zhirakovskaya E."/>
        </authorList>
    </citation>
    <scope>NUCLEOTIDE SEQUENCE</scope>
</reference>
<dbReference type="EMBL" id="UOGC01000144">
    <property type="protein sequence ID" value="VAX22925.1"/>
    <property type="molecule type" value="Genomic_DNA"/>
</dbReference>
<accession>A0A3B1CUW0</accession>
<organism evidence="2">
    <name type="scientific">hydrothermal vent metagenome</name>
    <dbReference type="NCBI Taxonomy" id="652676"/>
    <lineage>
        <taxon>unclassified sequences</taxon>
        <taxon>metagenomes</taxon>
        <taxon>ecological metagenomes</taxon>
    </lineage>
</organism>
<proteinExistence type="predicted"/>
<feature type="compositionally biased region" description="Basic and acidic residues" evidence="1">
    <location>
        <begin position="67"/>
        <end position="89"/>
    </location>
</feature>
<evidence type="ECO:0000256" key="1">
    <source>
        <dbReference type="SAM" id="MobiDB-lite"/>
    </source>
</evidence>
<protein>
    <submittedName>
        <fullName evidence="2">Uncharacterized protein</fullName>
    </submittedName>
</protein>
<feature type="region of interest" description="Disordered" evidence="1">
    <location>
        <begin position="67"/>
        <end position="102"/>
    </location>
</feature>
<evidence type="ECO:0000313" key="2">
    <source>
        <dbReference type="EMBL" id="VAX22925.1"/>
    </source>
</evidence>